<dbReference type="SUPFAM" id="SSF53098">
    <property type="entry name" value="Ribonuclease H-like"/>
    <property type="match status" value="1"/>
</dbReference>
<dbReference type="InterPro" id="IPR036397">
    <property type="entry name" value="RNaseH_sf"/>
</dbReference>
<proteinExistence type="predicted"/>
<evidence type="ECO:0000259" key="1">
    <source>
        <dbReference type="PROSITE" id="PS50994"/>
    </source>
</evidence>
<name>A0AAV3R4H2_LITER</name>
<organism evidence="2 3">
    <name type="scientific">Lithospermum erythrorhizon</name>
    <name type="common">Purple gromwell</name>
    <name type="synonym">Lithospermum officinale var. erythrorhizon</name>
    <dbReference type="NCBI Taxonomy" id="34254"/>
    <lineage>
        <taxon>Eukaryota</taxon>
        <taxon>Viridiplantae</taxon>
        <taxon>Streptophyta</taxon>
        <taxon>Embryophyta</taxon>
        <taxon>Tracheophyta</taxon>
        <taxon>Spermatophyta</taxon>
        <taxon>Magnoliopsida</taxon>
        <taxon>eudicotyledons</taxon>
        <taxon>Gunneridae</taxon>
        <taxon>Pentapetalae</taxon>
        <taxon>asterids</taxon>
        <taxon>lamiids</taxon>
        <taxon>Boraginales</taxon>
        <taxon>Boraginaceae</taxon>
        <taxon>Boraginoideae</taxon>
        <taxon>Lithospermeae</taxon>
        <taxon>Lithospermum</taxon>
    </lineage>
</organism>
<dbReference type="GO" id="GO:0015074">
    <property type="term" value="P:DNA integration"/>
    <property type="evidence" value="ECO:0007669"/>
    <property type="project" value="InterPro"/>
</dbReference>
<dbReference type="GO" id="GO:0003676">
    <property type="term" value="F:nucleic acid binding"/>
    <property type="evidence" value="ECO:0007669"/>
    <property type="project" value="InterPro"/>
</dbReference>
<evidence type="ECO:0000313" key="2">
    <source>
        <dbReference type="EMBL" id="GAA0169862.1"/>
    </source>
</evidence>
<comment type="caution">
    <text evidence="2">The sequence shown here is derived from an EMBL/GenBank/DDBJ whole genome shotgun (WGS) entry which is preliminary data.</text>
</comment>
<dbReference type="AlphaFoldDB" id="A0AAV3R4H2"/>
<dbReference type="PANTHER" id="PTHR37984:SF5">
    <property type="entry name" value="PROTEIN NYNRIN-LIKE"/>
    <property type="match status" value="1"/>
</dbReference>
<dbReference type="PROSITE" id="PS50994">
    <property type="entry name" value="INTEGRASE"/>
    <property type="match status" value="1"/>
</dbReference>
<dbReference type="InterPro" id="IPR001584">
    <property type="entry name" value="Integrase_cat-core"/>
</dbReference>
<dbReference type="EMBL" id="BAABME010024266">
    <property type="protein sequence ID" value="GAA0169862.1"/>
    <property type="molecule type" value="Genomic_DNA"/>
</dbReference>
<dbReference type="InterPro" id="IPR012337">
    <property type="entry name" value="RNaseH-like_sf"/>
</dbReference>
<dbReference type="InterPro" id="IPR050951">
    <property type="entry name" value="Retrovirus_Pol_polyprotein"/>
</dbReference>
<reference evidence="2 3" key="1">
    <citation type="submission" date="2024-01" db="EMBL/GenBank/DDBJ databases">
        <title>The complete chloroplast genome sequence of Lithospermum erythrorhizon: insights into the phylogenetic relationship among Boraginaceae species and the maternal lineages of purple gromwells.</title>
        <authorList>
            <person name="Okada T."/>
            <person name="Watanabe K."/>
        </authorList>
    </citation>
    <scope>NUCLEOTIDE SEQUENCE [LARGE SCALE GENOMIC DNA]</scope>
</reference>
<evidence type="ECO:0000313" key="3">
    <source>
        <dbReference type="Proteomes" id="UP001454036"/>
    </source>
</evidence>
<gene>
    <name evidence="2" type="ORF">LIER_40844</name>
</gene>
<keyword evidence="3" id="KW-1185">Reference proteome</keyword>
<dbReference type="Proteomes" id="UP001454036">
    <property type="component" value="Unassembled WGS sequence"/>
</dbReference>
<dbReference type="Gene3D" id="3.30.420.10">
    <property type="entry name" value="Ribonuclease H-like superfamily/Ribonuclease H"/>
    <property type="match status" value="1"/>
</dbReference>
<protein>
    <recommendedName>
        <fullName evidence="1">Integrase catalytic domain-containing protein</fullName>
    </recommendedName>
</protein>
<dbReference type="Pfam" id="PF00665">
    <property type="entry name" value="rve"/>
    <property type="match status" value="1"/>
</dbReference>
<feature type="domain" description="Integrase catalytic" evidence="1">
    <location>
        <begin position="9"/>
        <end position="103"/>
    </location>
</feature>
<dbReference type="PANTHER" id="PTHR37984">
    <property type="entry name" value="PROTEIN CBG26694"/>
    <property type="match status" value="1"/>
</dbReference>
<accession>A0AAV3R4H2</accession>
<sequence length="155" mass="17835">MVGKRSSTTRLYPNTNSESHSFCYVGKLPKAKGGVEFVIVAVYYFSKWVEGVPLKNARGEDVTHFLWKNILTRFGIPKILVSDNGPQFEGQAVADFLLRLFFESHPKEQRKLSPKWEGSYRIKRILGPGTYELEDLDGKRISRTWHASKVCKYYV</sequence>